<dbReference type="InterPro" id="IPR001266">
    <property type="entry name" value="Ribosomal_eS19"/>
</dbReference>
<organism evidence="6 7">
    <name type="scientific">Halolamina pelagica</name>
    <dbReference type="NCBI Taxonomy" id="699431"/>
    <lineage>
        <taxon>Archaea</taxon>
        <taxon>Methanobacteriati</taxon>
        <taxon>Methanobacteriota</taxon>
        <taxon>Stenosarchaea group</taxon>
        <taxon>Halobacteria</taxon>
        <taxon>Halobacteriales</taxon>
        <taxon>Haloferacaceae</taxon>
    </lineage>
</organism>
<keyword evidence="2 4" id="KW-0689">Ribosomal protein</keyword>
<dbReference type="GO" id="GO:0022627">
    <property type="term" value="C:cytosolic small ribosomal subunit"/>
    <property type="evidence" value="ECO:0007669"/>
    <property type="project" value="TreeGrafter"/>
</dbReference>
<dbReference type="InterPro" id="IPR036390">
    <property type="entry name" value="WH_DNA-bd_sf"/>
</dbReference>
<dbReference type="GO" id="GO:0003735">
    <property type="term" value="F:structural constituent of ribosome"/>
    <property type="evidence" value="ECO:0007669"/>
    <property type="project" value="InterPro"/>
</dbReference>
<evidence type="ECO:0000256" key="3">
    <source>
        <dbReference type="ARBA" id="ARBA00023274"/>
    </source>
</evidence>
<evidence type="ECO:0000256" key="5">
    <source>
        <dbReference type="SAM" id="MobiDB-lite"/>
    </source>
</evidence>
<reference evidence="7" key="1">
    <citation type="submission" date="2013-11" db="EMBL/GenBank/DDBJ databases">
        <authorList>
            <person name="Hoang H.T."/>
            <person name="Killian M.L."/>
            <person name="Madson D.M."/>
            <person name="Arruda P.H.E."/>
            <person name="Sun D."/>
            <person name="Schwartz K.J."/>
            <person name="Yoon K."/>
        </authorList>
    </citation>
    <scope>NUCLEOTIDE SEQUENCE [LARGE SCALE GENOMIC DNA]</scope>
    <source>
        <strain evidence="7">CDK2</strain>
    </source>
</reference>
<proteinExistence type="inferred from homology"/>
<dbReference type="Proteomes" id="UP000050535">
    <property type="component" value="Unassembled WGS sequence"/>
</dbReference>
<dbReference type="PANTHER" id="PTHR11710:SF0">
    <property type="entry name" value="40S RIBOSOMAL PROTEIN S19"/>
    <property type="match status" value="1"/>
</dbReference>
<evidence type="ECO:0000313" key="7">
    <source>
        <dbReference type="Proteomes" id="UP000050535"/>
    </source>
</evidence>
<keyword evidence="7" id="KW-1185">Reference proteome</keyword>
<evidence type="ECO:0000313" key="6">
    <source>
        <dbReference type="EMBL" id="KPN30178.1"/>
    </source>
</evidence>
<dbReference type="PATRIC" id="fig|699431.3.peg.930"/>
<comment type="similarity">
    <text evidence="1 4">Belongs to the eukaryotic ribosomal protein eS19 family.</text>
</comment>
<dbReference type="GO" id="GO:0000028">
    <property type="term" value="P:ribosomal small subunit assembly"/>
    <property type="evidence" value="ECO:0007669"/>
    <property type="project" value="TreeGrafter"/>
</dbReference>
<evidence type="ECO:0000256" key="1">
    <source>
        <dbReference type="ARBA" id="ARBA00010014"/>
    </source>
</evidence>
<dbReference type="InterPro" id="IPR036388">
    <property type="entry name" value="WH-like_DNA-bd_sf"/>
</dbReference>
<dbReference type="InterPro" id="IPR027548">
    <property type="entry name" value="Ribosomal_eS19_archaeal"/>
</dbReference>
<feature type="compositionally biased region" description="Basic and acidic residues" evidence="5">
    <location>
        <begin position="116"/>
        <end position="125"/>
    </location>
</feature>
<name>A0A0P7FTS2_9EURY</name>
<keyword evidence="3 4" id="KW-0687">Ribonucleoprotein</keyword>
<sequence>MATLYDVPAEDLLEALAEELDGRIEEPDWVEFTKTSVDRELPPQQDDFWQVRTASLLRKVAIRGPVGVERLATEYGGSKSGTTRYRVSGNEHTGGSRKIIRTALQQLEDEGLVETAKGEGRRVTDEGQSLLDTVASETLEDLDRPELQKYA</sequence>
<gene>
    <name evidence="4" type="primary">rps19e</name>
    <name evidence="6" type="ORF">SY89_00903</name>
</gene>
<dbReference type="EMBL" id="LGUC01000001">
    <property type="protein sequence ID" value="KPN30178.1"/>
    <property type="molecule type" value="Genomic_DNA"/>
</dbReference>
<dbReference type="Gene3D" id="1.10.10.10">
    <property type="entry name" value="Winged helix-like DNA-binding domain superfamily/Winged helix DNA-binding domain"/>
    <property type="match status" value="1"/>
</dbReference>
<comment type="caution">
    <text evidence="6">The sequence shown here is derived from an EMBL/GenBank/DDBJ whole genome shotgun (WGS) entry which is preliminary data.</text>
</comment>
<dbReference type="GO" id="GO:0006412">
    <property type="term" value="P:translation"/>
    <property type="evidence" value="ECO:0007669"/>
    <property type="project" value="UniProtKB-UniRule"/>
</dbReference>
<dbReference type="SUPFAM" id="SSF46785">
    <property type="entry name" value="Winged helix' DNA-binding domain"/>
    <property type="match status" value="1"/>
</dbReference>
<dbReference type="HAMAP" id="MF_01474">
    <property type="entry name" value="Ribosomal_eS19"/>
    <property type="match status" value="1"/>
</dbReference>
<evidence type="ECO:0000256" key="2">
    <source>
        <dbReference type="ARBA" id="ARBA00022980"/>
    </source>
</evidence>
<dbReference type="AlphaFoldDB" id="A0A0P7FTS2"/>
<dbReference type="OrthoDB" id="371836at2157"/>
<dbReference type="NCBIfam" id="NF006811">
    <property type="entry name" value="PRK09333.1"/>
    <property type="match status" value="1"/>
</dbReference>
<dbReference type="Pfam" id="PF01090">
    <property type="entry name" value="Ribosomal_S19e"/>
    <property type="match status" value="1"/>
</dbReference>
<dbReference type="GO" id="GO:0003723">
    <property type="term" value="F:RNA binding"/>
    <property type="evidence" value="ECO:0007669"/>
    <property type="project" value="TreeGrafter"/>
</dbReference>
<evidence type="ECO:0000256" key="4">
    <source>
        <dbReference type="HAMAP-Rule" id="MF_01474"/>
    </source>
</evidence>
<comment type="function">
    <text evidence="4">May be involved in maturation of the 30S ribosomal subunit.</text>
</comment>
<accession>A0A0P7FTS2</accession>
<protein>
    <recommendedName>
        <fullName evidence="4">Small ribosomal subunit protein eS19</fullName>
    </recommendedName>
</protein>
<dbReference type="RefSeq" id="WP_054583246.1">
    <property type="nucleotide sequence ID" value="NZ_LGUC01000001.1"/>
</dbReference>
<feature type="compositionally biased region" description="Basic and acidic residues" evidence="5">
    <location>
        <begin position="141"/>
        <end position="151"/>
    </location>
</feature>
<dbReference type="SMART" id="SM01413">
    <property type="entry name" value="Ribosomal_S19e"/>
    <property type="match status" value="1"/>
</dbReference>
<dbReference type="STRING" id="699431.SY89_00903"/>
<comment type="subunit">
    <text evidence="4">Part of the 30S ribosomal subunit.</text>
</comment>
<dbReference type="PANTHER" id="PTHR11710">
    <property type="entry name" value="40S RIBOSOMAL PROTEIN S19"/>
    <property type="match status" value="1"/>
</dbReference>
<feature type="region of interest" description="Disordered" evidence="5">
    <location>
        <begin position="112"/>
        <end position="151"/>
    </location>
</feature>